<dbReference type="EMBL" id="BLLK01000027">
    <property type="protein sequence ID" value="GFH48091.1"/>
    <property type="molecule type" value="Genomic_DNA"/>
</dbReference>
<keyword evidence="3" id="KW-1185">Reference proteome</keyword>
<reference evidence="2 3" key="1">
    <citation type="journal article" date="2021" name="Sci. Rep.">
        <title>The genome of the diatom Chaetoceros tenuissimus carries an ancient integrated fragment of an extant virus.</title>
        <authorList>
            <person name="Hongo Y."/>
            <person name="Kimura K."/>
            <person name="Takaki Y."/>
            <person name="Yoshida Y."/>
            <person name="Baba S."/>
            <person name="Kobayashi G."/>
            <person name="Nagasaki K."/>
            <person name="Hano T."/>
            <person name="Tomaru Y."/>
        </authorList>
    </citation>
    <scope>NUCLEOTIDE SEQUENCE [LARGE SCALE GENOMIC DNA]</scope>
    <source>
        <strain evidence="2 3">NIES-3715</strain>
    </source>
</reference>
<keyword evidence="1" id="KW-0812">Transmembrane</keyword>
<comment type="caution">
    <text evidence="2">The sequence shown here is derived from an EMBL/GenBank/DDBJ whole genome shotgun (WGS) entry which is preliminary data.</text>
</comment>
<evidence type="ECO:0000313" key="2">
    <source>
        <dbReference type="EMBL" id="GFH48091.1"/>
    </source>
</evidence>
<organism evidence="2 3">
    <name type="scientific">Chaetoceros tenuissimus</name>
    <dbReference type="NCBI Taxonomy" id="426638"/>
    <lineage>
        <taxon>Eukaryota</taxon>
        <taxon>Sar</taxon>
        <taxon>Stramenopiles</taxon>
        <taxon>Ochrophyta</taxon>
        <taxon>Bacillariophyta</taxon>
        <taxon>Coscinodiscophyceae</taxon>
        <taxon>Chaetocerotophycidae</taxon>
        <taxon>Chaetocerotales</taxon>
        <taxon>Chaetocerotaceae</taxon>
        <taxon>Chaetoceros</taxon>
    </lineage>
</organism>
<feature type="transmembrane region" description="Helical" evidence="1">
    <location>
        <begin position="61"/>
        <end position="77"/>
    </location>
</feature>
<feature type="transmembrane region" description="Helical" evidence="1">
    <location>
        <begin position="12"/>
        <end position="29"/>
    </location>
</feature>
<evidence type="ECO:0000256" key="1">
    <source>
        <dbReference type="SAM" id="Phobius"/>
    </source>
</evidence>
<sequence>MRSNTIGNICHVASSASVFLYTVSTLLYAKPGDDTLFEKDWIEHGFCVVNKTVPFWNSHDLCLYFDTILVLIGFLMYNQMKGIPMNEAADELFRFNMLGHLGHGIAHGFIATKYRTGAFMDNLKYSTRIEQYLESIDISEFGKTTAIGLGFWFALLKGIMPKVRWTIIAIITVLVQFGSLFVRQNLGFAYVQAVLAIGFASTQLTLEKQEKNFTYAVFAAASLPLSLIPWIESMGCHTEFVKKFGGHLMYDVAIPILLFAAYATSWNHYRFVQEEAARKIK</sequence>
<feature type="transmembrane region" description="Helical" evidence="1">
    <location>
        <begin position="213"/>
        <end position="232"/>
    </location>
</feature>
<gene>
    <name evidence="2" type="ORF">CTEN210_04567</name>
</gene>
<protein>
    <submittedName>
        <fullName evidence="2">Uncharacterized protein</fullName>
    </submittedName>
</protein>
<keyword evidence="1" id="KW-1133">Transmembrane helix</keyword>
<proteinExistence type="predicted"/>
<dbReference type="Proteomes" id="UP001054902">
    <property type="component" value="Unassembled WGS sequence"/>
</dbReference>
<accession>A0AAD3H2P3</accession>
<name>A0AAD3H2P3_9STRA</name>
<dbReference type="AlphaFoldDB" id="A0AAD3H2P3"/>
<evidence type="ECO:0000313" key="3">
    <source>
        <dbReference type="Proteomes" id="UP001054902"/>
    </source>
</evidence>
<keyword evidence="1" id="KW-0472">Membrane</keyword>
<feature type="transmembrane region" description="Helical" evidence="1">
    <location>
        <begin position="163"/>
        <end position="182"/>
    </location>
</feature>
<feature type="transmembrane region" description="Helical" evidence="1">
    <location>
        <begin position="252"/>
        <end position="272"/>
    </location>
</feature>
<feature type="transmembrane region" description="Helical" evidence="1">
    <location>
        <begin position="188"/>
        <end position="206"/>
    </location>
</feature>